<dbReference type="InParanoid" id="A0A0C3DPK1"/>
<evidence type="ECO:0000313" key="2">
    <source>
        <dbReference type="Proteomes" id="UP000053989"/>
    </source>
</evidence>
<dbReference type="OrthoDB" id="2668510at2759"/>
<reference evidence="2" key="2">
    <citation type="submission" date="2015-01" db="EMBL/GenBank/DDBJ databases">
        <title>Evolutionary Origins and Diversification of the Mycorrhizal Mutualists.</title>
        <authorList>
            <consortium name="DOE Joint Genome Institute"/>
            <consortium name="Mycorrhizal Genomics Consortium"/>
            <person name="Kohler A."/>
            <person name="Kuo A."/>
            <person name="Nagy L.G."/>
            <person name="Floudas D."/>
            <person name="Copeland A."/>
            <person name="Barry K.W."/>
            <person name="Cichocki N."/>
            <person name="Veneault-Fourrey C."/>
            <person name="LaButti K."/>
            <person name="Lindquist E.A."/>
            <person name="Lipzen A."/>
            <person name="Lundell T."/>
            <person name="Morin E."/>
            <person name="Murat C."/>
            <person name="Riley R."/>
            <person name="Ohm R."/>
            <person name="Sun H."/>
            <person name="Tunlid A."/>
            <person name="Henrissat B."/>
            <person name="Grigoriev I.V."/>
            <person name="Hibbett D.S."/>
            <person name="Martin F."/>
        </authorList>
    </citation>
    <scope>NUCLEOTIDE SEQUENCE [LARGE SCALE GENOMIC DNA]</scope>
    <source>
        <strain evidence="2">Foug A</strain>
    </source>
</reference>
<evidence type="ECO:0000313" key="1">
    <source>
        <dbReference type="EMBL" id="KIM58109.1"/>
    </source>
</evidence>
<dbReference type="Proteomes" id="UP000053989">
    <property type="component" value="Unassembled WGS sequence"/>
</dbReference>
<organism evidence="1 2">
    <name type="scientific">Scleroderma citrinum Foug A</name>
    <dbReference type="NCBI Taxonomy" id="1036808"/>
    <lineage>
        <taxon>Eukaryota</taxon>
        <taxon>Fungi</taxon>
        <taxon>Dikarya</taxon>
        <taxon>Basidiomycota</taxon>
        <taxon>Agaricomycotina</taxon>
        <taxon>Agaricomycetes</taxon>
        <taxon>Agaricomycetidae</taxon>
        <taxon>Boletales</taxon>
        <taxon>Sclerodermatineae</taxon>
        <taxon>Sclerodermataceae</taxon>
        <taxon>Scleroderma</taxon>
    </lineage>
</organism>
<gene>
    <name evidence="1" type="ORF">SCLCIDRAFT_128864</name>
</gene>
<protein>
    <recommendedName>
        <fullName evidence="3">DUF4219 domain-containing protein</fullName>
    </recommendedName>
</protein>
<feature type="non-terminal residue" evidence="1">
    <location>
        <position position="77"/>
    </location>
</feature>
<name>A0A0C3DPK1_9AGAM</name>
<dbReference type="HOGENOM" id="CLU_2819551_0_0_1"/>
<proteinExistence type="predicted"/>
<dbReference type="AlphaFoldDB" id="A0A0C3DPK1"/>
<keyword evidence="2" id="KW-1185">Reference proteome</keyword>
<dbReference type="EMBL" id="KN822090">
    <property type="protein sequence ID" value="KIM58109.1"/>
    <property type="molecule type" value="Genomic_DNA"/>
</dbReference>
<accession>A0A0C3DPK1</accession>
<evidence type="ECO:0008006" key="3">
    <source>
        <dbReference type="Google" id="ProtNLM"/>
    </source>
</evidence>
<sequence length="77" mass="9037">MSSSTLTDSFRFTKLSGANYAEWATNMKSTLQLKYLWLITDGRETCPPEPPETQPITVMATEWKTMRKEYLDWQLRD</sequence>
<reference evidence="1 2" key="1">
    <citation type="submission" date="2014-04" db="EMBL/GenBank/DDBJ databases">
        <authorList>
            <consortium name="DOE Joint Genome Institute"/>
            <person name="Kuo A."/>
            <person name="Kohler A."/>
            <person name="Nagy L.G."/>
            <person name="Floudas D."/>
            <person name="Copeland A."/>
            <person name="Barry K.W."/>
            <person name="Cichocki N."/>
            <person name="Veneault-Fourrey C."/>
            <person name="LaButti K."/>
            <person name="Lindquist E.A."/>
            <person name="Lipzen A."/>
            <person name="Lundell T."/>
            <person name="Morin E."/>
            <person name="Murat C."/>
            <person name="Sun H."/>
            <person name="Tunlid A."/>
            <person name="Henrissat B."/>
            <person name="Grigoriev I.V."/>
            <person name="Hibbett D.S."/>
            <person name="Martin F."/>
            <person name="Nordberg H.P."/>
            <person name="Cantor M.N."/>
            <person name="Hua S.X."/>
        </authorList>
    </citation>
    <scope>NUCLEOTIDE SEQUENCE [LARGE SCALE GENOMIC DNA]</scope>
    <source>
        <strain evidence="1 2">Foug A</strain>
    </source>
</reference>